<feature type="compositionally biased region" description="Basic residues" evidence="1">
    <location>
        <begin position="7"/>
        <end position="20"/>
    </location>
</feature>
<reference evidence="2" key="1">
    <citation type="journal article" date="2021" name="Proc. Natl. Acad. Sci. U.S.A.">
        <title>A Catalog of Tens of Thousands of Viruses from Human Metagenomes Reveals Hidden Associations with Chronic Diseases.</title>
        <authorList>
            <person name="Tisza M.J."/>
            <person name="Buck C.B."/>
        </authorList>
    </citation>
    <scope>NUCLEOTIDE SEQUENCE</scope>
    <source>
        <strain evidence="2">CtR9T2</strain>
    </source>
</reference>
<protein>
    <submittedName>
        <fullName evidence="2">Uncharacterized protein</fullName>
    </submittedName>
</protein>
<feature type="region of interest" description="Disordered" evidence="1">
    <location>
        <begin position="1"/>
        <end position="24"/>
    </location>
</feature>
<accession>A0A8S5UFX4</accession>
<sequence length="44" mass="5230">MPEMRPRPHHSGGAKRHQQKCRYTPPVIDGQMRFEDLKQDARRS</sequence>
<name>A0A8S5UFX4_9VIRU</name>
<evidence type="ECO:0000256" key="1">
    <source>
        <dbReference type="SAM" id="MobiDB-lite"/>
    </source>
</evidence>
<dbReference type="EMBL" id="BK016081">
    <property type="protein sequence ID" value="DAF93286.1"/>
    <property type="molecule type" value="Genomic_DNA"/>
</dbReference>
<proteinExistence type="predicted"/>
<evidence type="ECO:0000313" key="2">
    <source>
        <dbReference type="EMBL" id="DAF93286.1"/>
    </source>
</evidence>
<organism evidence="2">
    <name type="scientific">Phage sp. ctR9T2</name>
    <dbReference type="NCBI Taxonomy" id="2825795"/>
    <lineage>
        <taxon>Viruses</taxon>
    </lineage>
</organism>